<dbReference type="PANTHER" id="PTHR24104:SF25">
    <property type="entry name" value="PROTEIN LIN-41"/>
    <property type="match status" value="1"/>
</dbReference>
<feature type="repeat" description="NHL" evidence="2">
    <location>
        <begin position="134"/>
        <end position="170"/>
    </location>
</feature>
<feature type="region of interest" description="Disordered" evidence="3">
    <location>
        <begin position="235"/>
        <end position="267"/>
    </location>
</feature>
<organism evidence="4 5">
    <name type="scientific">Polarella glacialis</name>
    <name type="common">Dinoflagellate</name>
    <dbReference type="NCBI Taxonomy" id="89957"/>
    <lineage>
        <taxon>Eukaryota</taxon>
        <taxon>Sar</taxon>
        <taxon>Alveolata</taxon>
        <taxon>Dinophyceae</taxon>
        <taxon>Suessiales</taxon>
        <taxon>Suessiaceae</taxon>
        <taxon>Polarella</taxon>
    </lineage>
</organism>
<dbReference type="AlphaFoldDB" id="A0A813DRV4"/>
<evidence type="ECO:0008006" key="6">
    <source>
        <dbReference type="Google" id="ProtNLM"/>
    </source>
</evidence>
<proteinExistence type="predicted"/>
<dbReference type="GO" id="GO:0008270">
    <property type="term" value="F:zinc ion binding"/>
    <property type="evidence" value="ECO:0007669"/>
    <property type="project" value="UniProtKB-KW"/>
</dbReference>
<dbReference type="GO" id="GO:0000209">
    <property type="term" value="P:protein polyubiquitination"/>
    <property type="evidence" value="ECO:0007669"/>
    <property type="project" value="TreeGrafter"/>
</dbReference>
<protein>
    <recommendedName>
        <fullName evidence="6">NHL repeat containing protein</fullName>
    </recommendedName>
</protein>
<dbReference type="EMBL" id="CAJNNV010005402">
    <property type="protein sequence ID" value="CAE8592027.1"/>
    <property type="molecule type" value="Genomic_DNA"/>
</dbReference>
<dbReference type="CDD" id="cd05819">
    <property type="entry name" value="NHL"/>
    <property type="match status" value="1"/>
</dbReference>
<evidence type="ECO:0000313" key="4">
    <source>
        <dbReference type="EMBL" id="CAE8592027.1"/>
    </source>
</evidence>
<reference evidence="4" key="1">
    <citation type="submission" date="2021-02" db="EMBL/GenBank/DDBJ databases">
        <authorList>
            <person name="Dougan E. K."/>
            <person name="Rhodes N."/>
            <person name="Thang M."/>
            <person name="Chan C."/>
        </authorList>
    </citation>
    <scope>NUCLEOTIDE SEQUENCE</scope>
</reference>
<dbReference type="InterPro" id="IPR001258">
    <property type="entry name" value="NHL_repeat"/>
</dbReference>
<dbReference type="InterPro" id="IPR050952">
    <property type="entry name" value="TRIM-NHL_E3_ligases"/>
</dbReference>
<accession>A0A813DRV4</accession>
<gene>
    <name evidence="4" type="ORF">PGLA1383_LOCUS10686</name>
</gene>
<evidence type="ECO:0000313" key="5">
    <source>
        <dbReference type="Proteomes" id="UP000654075"/>
    </source>
</evidence>
<feature type="compositionally biased region" description="Basic residues" evidence="3">
    <location>
        <begin position="240"/>
        <end position="249"/>
    </location>
</feature>
<dbReference type="Gene3D" id="2.40.10.500">
    <property type="match status" value="1"/>
</dbReference>
<keyword evidence="5" id="KW-1185">Reference proteome</keyword>
<name>A0A813DRV4_POLGL</name>
<comment type="caution">
    <text evidence="4">The sequence shown here is derived from an EMBL/GenBank/DDBJ whole genome shotgun (WGS) entry which is preliminary data.</text>
</comment>
<evidence type="ECO:0000256" key="3">
    <source>
        <dbReference type="SAM" id="MobiDB-lite"/>
    </source>
</evidence>
<dbReference type="PANTHER" id="PTHR24104">
    <property type="entry name" value="E3 UBIQUITIN-PROTEIN LIGASE NHLRC1-RELATED"/>
    <property type="match status" value="1"/>
</dbReference>
<dbReference type="PROSITE" id="PS51125">
    <property type="entry name" value="NHL"/>
    <property type="match status" value="1"/>
</dbReference>
<evidence type="ECO:0000256" key="2">
    <source>
        <dbReference type="PROSITE-ProRule" id="PRU00504"/>
    </source>
</evidence>
<dbReference type="Gene3D" id="2.120.10.30">
    <property type="entry name" value="TolB, C-terminal domain"/>
    <property type="match status" value="1"/>
</dbReference>
<dbReference type="GO" id="GO:0061630">
    <property type="term" value="F:ubiquitin protein ligase activity"/>
    <property type="evidence" value="ECO:0007669"/>
    <property type="project" value="TreeGrafter"/>
</dbReference>
<dbReference type="Pfam" id="PF01436">
    <property type="entry name" value="NHL"/>
    <property type="match status" value="3"/>
</dbReference>
<feature type="compositionally biased region" description="Low complexity" evidence="3">
    <location>
        <begin position="253"/>
        <end position="262"/>
    </location>
</feature>
<dbReference type="GO" id="GO:0043161">
    <property type="term" value="P:proteasome-mediated ubiquitin-dependent protein catabolic process"/>
    <property type="evidence" value="ECO:0007669"/>
    <property type="project" value="TreeGrafter"/>
</dbReference>
<dbReference type="InterPro" id="IPR011042">
    <property type="entry name" value="6-blade_b-propeller_TolB-like"/>
</dbReference>
<sequence length="281" mass="29317">MAHRAAWPAPEVVVCPASGGNCTTVAGGTGEGSGVASLRYPTGVIIASDGRLVIADSHNSRIQACVADGTGNCTTLAGGYGFGDGPRQMSWPTGVALAANGDLVVADMKNHRVLRCLPDGSRNCTVVAGGWGGGSNSQQLYFPQDVAVADNGDYVVADVWNHRIQRCPADDSGICLTVAGGKGRGNLSWQLDNPWSVSLGPGPNESYVVADYGNHRVQLCPFSGTGNCTSVAGGRGLGRGGRRLHHRRRAEPPRAALPSSRSRQLHHNCRREPGLSVRAVE</sequence>
<dbReference type="SUPFAM" id="SSF63829">
    <property type="entry name" value="Calcium-dependent phosphotriesterase"/>
    <property type="match status" value="1"/>
</dbReference>
<keyword evidence="1" id="KW-0677">Repeat</keyword>
<dbReference type="Proteomes" id="UP000654075">
    <property type="component" value="Unassembled WGS sequence"/>
</dbReference>
<evidence type="ECO:0000256" key="1">
    <source>
        <dbReference type="ARBA" id="ARBA00022737"/>
    </source>
</evidence>
<dbReference type="OrthoDB" id="342730at2759"/>